<name>A0ABY3T0N5_9GAMM</name>
<dbReference type="EMBL" id="CP091244">
    <property type="protein sequence ID" value="UJS24326.1"/>
    <property type="molecule type" value="Genomic_DNA"/>
</dbReference>
<evidence type="ECO:0000313" key="2">
    <source>
        <dbReference type="Proteomes" id="UP001054801"/>
    </source>
</evidence>
<dbReference type="Gene3D" id="1.25.40.10">
    <property type="entry name" value="Tetratricopeptide repeat domain"/>
    <property type="match status" value="1"/>
</dbReference>
<accession>A0ABY3T0N5</accession>
<dbReference type="Gene3D" id="2.60.120.260">
    <property type="entry name" value="Galactose-binding domain-like"/>
    <property type="match status" value="1"/>
</dbReference>
<protein>
    <submittedName>
        <fullName evidence="1">Uncharacterized protein</fullName>
    </submittedName>
</protein>
<dbReference type="RefSeq" id="WP_236498745.1">
    <property type="nucleotide sequence ID" value="NZ_CP091244.1"/>
</dbReference>
<organism evidence="1 2">
    <name type="scientific">Thiothrix winogradskyi</name>
    <dbReference type="NCBI Taxonomy" id="96472"/>
    <lineage>
        <taxon>Bacteria</taxon>
        <taxon>Pseudomonadati</taxon>
        <taxon>Pseudomonadota</taxon>
        <taxon>Gammaproteobacteria</taxon>
        <taxon>Thiotrichales</taxon>
        <taxon>Thiotrichaceae</taxon>
        <taxon>Thiothrix</taxon>
    </lineage>
</organism>
<keyword evidence="2" id="KW-1185">Reference proteome</keyword>
<gene>
    <name evidence="1" type="ORF">L2Y54_20715</name>
</gene>
<proteinExistence type="predicted"/>
<dbReference type="InterPro" id="IPR011990">
    <property type="entry name" value="TPR-like_helical_dom_sf"/>
</dbReference>
<reference evidence="1" key="1">
    <citation type="journal article" date="2022" name="Microorganisms">
        <title>Two New Species of Filamentous Sulfur Bacteria of the Genus Thiothrix, Thiothrix winogradskyi sp. nov. and 'Candidatus Thiothrix sulfatifontis' sp. nov.</title>
        <authorList>
            <person name="Ravin N.V."/>
            <person name="Rossetti S."/>
            <person name="Beletsky A.V."/>
            <person name="Kadnikov V.V."/>
            <person name="Rudenko T.S."/>
            <person name="Smolyakov D.D."/>
            <person name="Moskvitina M.I."/>
            <person name="Gureeva M.V."/>
            <person name="Mardanov A.V."/>
            <person name="Grabovich M.Y."/>
        </authorList>
    </citation>
    <scope>NUCLEOTIDE SEQUENCE</scope>
    <source>
        <strain evidence="1">CT3</strain>
    </source>
</reference>
<dbReference type="Proteomes" id="UP001054801">
    <property type="component" value="Chromosome"/>
</dbReference>
<sequence>MMVNILLWRGALILFALLTVYFSVSYRAGHVGPDDFIDTRRSTADIAPTGWVQLDSDDWFQLAEQSQAKTGDLTLDQTYTLKALAANITSGRALARLADIYYEQGKQKQAEEIARLASRLVTAQSETHLPLSFFWGKTGKTEEIVQTWHVLFIREPQLRNALFPHMRAMARDKTTAHLVDVFAKNPPVWWEAFFNYLARNEQTPIELLAHLYQVRLNSTTPLNDNEMKVYIDRLIKDKRWSDAHNVWLKSLPTDASHYTDLIYDGGFESEWYNMGFSWFFQTHKQVKITPSITFGMEGKRALKIHFSGTKHIKFQHLWQRLLLNSVPYELTMRFRADQFITSEGLKLRIYCTENNQIIAESRALKESKQWITETMTFEIPPDNCESQLLRLEAASTYAHDQVFKGTVWLDSIQLRETIHAEQ</sequence>
<evidence type="ECO:0000313" key="1">
    <source>
        <dbReference type="EMBL" id="UJS24326.1"/>
    </source>
</evidence>